<keyword evidence="1" id="KW-1133">Transmembrane helix</keyword>
<feature type="transmembrane region" description="Helical" evidence="1">
    <location>
        <begin position="34"/>
        <end position="54"/>
    </location>
</feature>
<evidence type="ECO:0000313" key="2">
    <source>
        <dbReference type="EMBL" id="DAD27224.1"/>
    </source>
</evidence>
<evidence type="ECO:0000313" key="3">
    <source>
        <dbReference type="Proteomes" id="UP000607653"/>
    </source>
</evidence>
<protein>
    <submittedName>
        <fullName evidence="2">Uncharacterized protein</fullName>
    </submittedName>
</protein>
<name>A0A822XZY9_NELNU</name>
<gene>
    <name evidence="2" type="ORF">HUJ06_028692</name>
</gene>
<organism evidence="2 3">
    <name type="scientific">Nelumbo nucifera</name>
    <name type="common">Sacred lotus</name>
    <dbReference type="NCBI Taxonomy" id="4432"/>
    <lineage>
        <taxon>Eukaryota</taxon>
        <taxon>Viridiplantae</taxon>
        <taxon>Streptophyta</taxon>
        <taxon>Embryophyta</taxon>
        <taxon>Tracheophyta</taxon>
        <taxon>Spermatophyta</taxon>
        <taxon>Magnoliopsida</taxon>
        <taxon>Proteales</taxon>
        <taxon>Nelumbonaceae</taxon>
        <taxon>Nelumbo</taxon>
    </lineage>
</organism>
<keyword evidence="1" id="KW-0472">Membrane</keyword>
<accession>A0A822XZY9</accession>
<evidence type="ECO:0000256" key="1">
    <source>
        <dbReference type="SAM" id="Phobius"/>
    </source>
</evidence>
<dbReference type="AlphaFoldDB" id="A0A822XZY9"/>
<proteinExistence type="predicted"/>
<reference evidence="2 3" key="1">
    <citation type="journal article" date="2020" name="Mol. Biol. Evol.">
        <title>Distinct Expression and Methylation Patterns for Genes with Different Fates following a Single Whole-Genome Duplication in Flowering Plants.</title>
        <authorList>
            <person name="Shi T."/>
            <person name="Rahmani R.S."/>
            <person name="Gugger P.F."/>
            <person name="Wang M."/>
            <person name="Li H."/>
            <person name="Zhang Y."/>
            <person name="Li Z."/>
            <person name="Wang Q."/>
            <person name="Van de Peer Y."/>
            <person name="Marchal K."/>
            <person name="Chen J."/>
        </authorList>
    </citation>
    <scope>NUCLEOTIDE SEQUENCE [LARGE SCALE GENOMIC DNA]</scope>
    <source>
        <tissue evidence="2">Leaf</tissue>
    </source>
</reference>
<comment type="caution">
    <text evidence="2">The sequence shown here is derived from an EMBL/GenBank/DDBJ whole genome shotgun (WGS) entry which is preliminary data.</text>
</comment>
<keyword evidence="1" id="KW-0812">Transmembrane</keyword>
<dbReference type="EMBL" id="DUZY01000002">
    <property type="protein sequence ID" value="DAD27224.1"/>
    <property type="molecule type" value="Genomic_DNA"/>
</dbReference>
<keyword evidence="3" id="KW-1185">Reference proteome</keyword>
<dbReference type="Proteomes" id="UP000607653">
    <property type="component" value="Unassembled WGS sequence"/>
</dbReference>
<sequence length="57" mass="6488">MVKEISSFLSSISHTAQRKLSKIAEAHEQHYQDILSFMHASTVLVVGFLLFIIINQE</sequence>